<dbReference type="InterPro" id="IPR036691">
    <property type="entry name" value="Endo/exonu/phosph_ase_sf"/>
</dbReference>
<comment type="caution">
    <text evidence="3">The sequence shown here is derived from an EMBL/GenBank/DDBJ whole genome shotgun (WGS) entry which is preliminary data.</text>
</comment>
<keyword evidence="1" id="KW-1133">Transmembrane helix</keyword>
<evidence type="ECO:0000256" key="1">
    <source>
        <dbReference type="SAM" id="Phobius"/>
    </source>
</evidence>
<proteinExistence type="predicted"/>
<protein>
    <submittedName>
        <fullName evidence="3">Metal-dependent hydrolase</fullName>
    </submittedName>
</protein>
<dbReference type="PANTHER" id="PTHR14859:SF1">
    <property type="entry name" value="PGAP2-INTERACTING PROTEIN"/>
    <property type="match status" value="1"/>
</dbReference>
<dbReference type="GO" id="GO:0006506">
    <property type="term" value="P:GPI anchor biosynthetic process"/>
    <property type="evidence" value="ECO:0007669"/>
    <property type="project" value="TreeGrafter"/>
</dbReference>
<dbReference type="GO" id="GO:0016787">
    <property type="term" value="F:hydrolase activity"/>
    <property type="evidence" value="ECO:0007669"/>
    <property type="project" value="UniProtKB-KW"/>
</dbReference>
<dbReference type="Pfam" id="PF03372">
    <property type="entry name" value="Exo_endo_phos"/>
    <property type="match status" value="1"/>
</dbReference>
<name>A0A916VHS9_9LACO</name>
<gene>
    <name evidence="3" type="ORF">LCB40_05180</name>
</gene>
<dbReference type="InterPro" id="IPR005135">
    <property type="entry name" value="Endo/exonuclease/phosphatase"/>
</dbReference>
<dbReference type="Gene3D" id="3.60.10.10">
    <property type="entry name" value="Endonuclease/exonuclease/phosphatase"/>
    <property type="match status" value="1"/>
</dbReference>
<keyword evidence="4" id="KW-1185">Reference proteome</keyword>
<dbReference type="SUPFAM" id="SSF56219">
    <property type="entry name" value="DNase I-like"/>
    <property type="match status" value="1"/>
</dbReference>
<sequence length="369" mass="41330">MKKPIKISLGILGIILLALVLVVGGYVIYMQNSYYRIPDHQKLTVKNNQSGELQVGKKYTAATYNVGFGAYNQKFSFFMDTGELKNGTKTRGKHGTAFSKQAVLTATNGALSTMQKTKADFMLFQEIDTNSTRSYHVNQVAMAEKKFRQDGSVFANNFHSAFLFWPLTDPHGSVQSGLLTLSRYHIKSSVRRSYPVTHSFIGKFTDLDRCFSLTRIPVKNGKQLILINSHMSAYDKGGESKKKQLKLLNSVMKHEYQKGNYVIVGGDFNHALGKKYLTHFKTAEKVPSTVAVLTNKELKSSGMHIVEADNANSVATNRSDDFPYKKNYNYTTVIDGYLVSPNVAATAHVINTEFRYSDHNPVKLTFTLK</sequence>
<dbReference type="Proteomes" id="UP000677218">
    <property type="component" value="Unassembled WGS sequence"/>
</dbReference>
<dbReference type="InterPro" id="IPR051916">
    <property type="entry name" value="GPI-anchor_lipid_remodeler"/>
</dbReference>
<keyword evidence="1" id="KW-0472">Membrane</keyword>
<reference evidence="3" key="1">
    <citation type="submission" date="2020-08" db="EMBL/GenBank/DDBJ databases">
        <title>Taxonomic study for Lactobacillus species isolated from hardwood bark.</title>
        <authorList>
            <person name="Tohno M."/>
            <person name="Tanizawa Y."/>
        </authorList>
    </citation>
    <scope>NUCLEOTIDE SEQUENCE</scope>
    <source>
        <strain evidence="3">B40</strain>
    </source>
</reference>
<feature type="domain" description="Endonuclease/exonuclease/phosphatase" evidence="2">
    <location>
        <begin position="63"/>
        <end position="359"/>
    </location>
</feature>
<dbReference type="EMBL" id="BMAY01000003">
    <property type="protein sequence ID" value="GFZ26638.1"/>
    <property type="molecule type" value="Genomic_DNA"/>
</dbReference>
<dbReference type="RefSeq" id="WP_212780337.1">
    <property type="nucleotide sequence ID" value="NZ_BMAY01000003.1"/>
</dbReference>
<dbReference type="PANTHER" id="PTHR14859">
    <property type="entry name" value="CALCOFLUOR WHITE HYPERSENSITIVE PROTEIN PRECURSOR"/>
    <property type="match status" value="1"/>
</dbReference>
<evidence type="ECO:0000259" key="2">
    <source>
        <dbReference type="Pfam" id="PF03372"/>
    </source>
</evidence>
<feature type="transmembrane region" description="Helical" evidence="1">
    <location>
        <begin position="7"/>
        <end position="29"/>
    </location>
</feature>
<evidence type="ECO:0000313" key="3">
    <source>
        <dbReference type="EMBL" id="GFZ26638.1"/>
    </source>
</evidence>
<accession>A0A916VHS9</accession>
<dbReference type="GO" id="GO:0016020">
    <property type="term" value="C:membrane"/>
    <property type="evidence" value="ECO:0007669"/>
    <property type="project" value="GOC"/>
</dbReference>
<organism evidence="3 4">
    <name type="scientific">Lactobacillus corticis</name>
    <dbReference type="NCBI Taxonomy" id="2201249"/>
    <lineage>
        <taxon>Bacteria</taxon>
        <taxon>Bacillati</taxon>
        <taxon>Bacillota</taxon>
        <taxon>Bacilli</taxon>
        <taxon>Lactobacillales</taxon>
        <taxon>Lactobacillaceae</taxon>
        <taxon>Lactobacillus</taxon>
    </lineage>
</organism>
<dbReference type="AlphaFoldDB" id="A0A916VHS9"/>
<keyword evidence="3" id="KW-0378">Hydrolase</keyword>
<evidence type="ECO:0000313" key="4">
    <source>
        <dbReference type="Proteomes" id="UP000677218"/>
    </source>
</evidence>
<keyword evidence="1" id="KW-0812">Transmembrane</keyword>